<dbReference type="SMART" id="SM00901">
    <property type="entry name" value="FRG"/>
    <property type="match status" value="1"/>
</dbReference>
<proteinExistence type="predicted"/>
<evidence type="ECO:0000313" key="2">
    <source>
        <dbReference type="EMBL" id="NID06838.1"/>
    </source>
</evidence>
<dbReference type="InterPro" id="IPR014966">
    <property type="entry name" value="FRG-dom"/>
</dbReference>
<evidence type="ECO:0000313" key="3">
    <source>
        <dbReference type="Proteomes" id="UP001429601"/>
    </source>
</evidence>
<dbReference type="Pfam" id="PF08867">
    <property type="entry name" value="FRG"/>
    <property type="match status" value="1"/>
</dbReference>
<keyword evidence="3" id="KW-1185">Reference proteome</keyword>
<organism evidence="2 3">
    <name type="scientific">Luteibacter jiangsuensis</name>
    <dbReference type="NCBI Taxonomy" id="637577"/>
    <lineage>
        <taxon>Bacteria</taxon>
        <taxon>Pseudomonadati</taxon>
        <taxon>Pseudomonadota</taxon>
        <taxon>Gammaproteobacteria</taxon>
        <taxon>Lysobacterales</taxon>
        <taxon>Rhodanobacteraceae</taxon>
        <taxon>Luteibacter</taxon>
    </lineage>
</organism>
<name>A0ABX0QDN9_9GAMM</name>
<sequence length="223" mass="25102">MDHLQLFGTVERDNVLASVMFTRDRRHNGEAIVHTWVYDPAPEGFAVVVDIQEGPDRSLYVTPKRTYRATSDGALVPVPPAEERADLSQFSAKLKWSGTELHGDWQGPGGGGAVRLKVPDQQTVTVQPLPSWKAFKDWAGTVREMHNVSVFRGHGNSEWRLQTSCTRAGLTRFDRYIDELLPKFRVRAEIALNRQFNPSNRQDFSILLGLAQHHGLPTTSPQF</sequence>
<protein>
    <submittedName>
        <fullName evidence="2">FRG domain-containing protein</fullName>
    </submittedName>
</protein>
<reference evidence="2 3" key="1">
    <citation type="journal article" date="2011" name="Curr. Microbiol.">
        <title>Luteibacter jiangsuensis sp. nov.: a methamidophos-degrading bacterium isolated from a methamidophos-manufacturing factory.</title>
        <authorList>
            <person name="Wang L."/>
            <person name="Wang G.L."/>
            <person name="Li S.P."/>
            <person name="Jiang J.D."/>
        </authorList>
    </citation>
    <scope>NUCLEOTIDE SEQUENCE [LARGE SCALE GENOMIC DNA]</scope>
    <source>
        <strain evidence="2 3">CGMCC 1.10133</strain>
    </source>
</reference>
<accession>A0ABX0QDN9</accession>
<gene>
    <name evidence="2" type="ORF">HBF26_18270</name>
</gene>
<evidence type="ECO:0000259" key="1">
    <source>
        <dbReference type="SMART" id="SM00901"/>
    </source>
</evidence>
<dbReference type="EMBL" id="JAAQQR010000011">
    <property type="protein sequence ID" value="NID06838.1"/>
    <property type="molecule type" value="Genomic_DNA"/>
</dbReference>
<feature type="domain" description="FRG" evidence="1">
    <location>
        <begin position="145"/>
        <end position="223"/>
    </location>
</feature>
<comment type="caution">
    <text evidence="2">The sequence shown here is derived from an EMBL/GenBank/DDBJ whole genome shotgun (WGS) entry which is preliminary data.</text>
</comment>
<dbReference type="Proteomes" id="UP001429601">
    <property type="component" value="Unassembled WGS sequence"/>
</dbReference>